<dbReference type="InterPro" id="IPR001179">
    <property type="entry name" value="PPIase_FKBP_dom"/>
</dbReference>
<comment type="caution">
    <text evidence="8">The sequence shown here is derived from an EMBL/GenBank/DDBJ whole genome shotgun (WGS) entry which is preliminary data.</text>
</comment>
<comment type="catalytic activity">
    <reaction evidence="1 5 6">
        <text>[protein]-peptidylproline (omega=180) = [protein]-peptidylproline (omega=0)</text>
        <dbReference type="Rhea" id="RHEA:16237"/>
        <dbReference type="Rhea" id="RHEA-COMP:10747"/>
        <dbReference type="Rhea" id="RHEA-COMP:10748"/>
        <dbReference type="ChEBI" id="CHEBI:83833"/>
        <dbReference type="ChEBI" id="CHEBI:83834"/>
        <dbReference type="EC" id="5.2.1.8"/>
    </reaction>
</comment>
<name>A0A3R7XTA2_9EURY</name>
<reference evidence="8 9" key="1">
    <citation type="submission" date="2018-08" db="EMBL/GenBank/DDBJ databases">
        <title>The metabolism and importance of syntrophic acetate oxidation coupled to methane or sulfide production in haloalkaline environments.</title>
        <authorList>
            <person name="Timmers P.H.A."/>
            <person name="Vavourakis C.D."/>
            <person name="Sorokin D.Y."/>
            <person name="Sinninghe Damste J.S."/>
            <person name="Muyzer G."/>
            <person name="Stams A.J.M."/>
            <person name="Plugge C.M."/>
        </authorList>
    </citation>
    <scope>NUCLEOTIDE SEQUENCE [LARGE SCALE GENOMIC DNA]</scope>
    <source>
        <strain evidence="8">MSAO_Arc3</strain>
    </source>
</reference>
<dbReference type="Gene3D" id="3.10.50.40">
    <property type="match status" value="1"/>
</dbReference>
<dbReference type="PANTHER" id="PTHR47861">
    <property type="entry name" value="FKBP-TYPE PEPTIDYL-PROLYL CIS-TRANS ISOMERASE SLYD"/>
    <property type="match status" value="1"/>
</dbReference>
<dbReference type="Gene3D" id="2.40.10.330">
    <property type="match status" value="1"/>
</dbReference>
<dbReference type="InterPro" id="IPR054016">
    <property type="entry name" value="FKBP26_IF"/>
</dbReference>
<gene>
    <name evidence="8" type="ORF">D5R95_06300</name>
</gene>
<keyword evidence="4 5" id="KW-0413">Isomerase</keyword>
<dbReference type="InterPro" id="IPR046357">
    <property type="entry name" value="PPIase_dom_sf"/>
</dbReference>
<dbReference type="InterPro" id="IPR048261">
    <property type="entry name" value="SlpA/SlyD-like_ins_sf"/>
</dbReference>
<evidence type="ECO:0000256" key="6">
    <source>
        <dbReference type="RuleBase" id="RU003915"/>
    </source>
</evidence>
<evidence type="ECO:0000256" key="2">
    <source>
        <dbReference type="ARBA" id="ARBA00006577"/>
    </source>
</evidence>
<proteinExistence type="inferred from homology"/>
<dbReference type="AlphaFoldDB" id="A0A3R7XTA2"/>
<dbReference type="InterPro" id="IPR040825">
    <property type="entry name" value="FKBP26_C"/>
</dbReference>
<dbReference type="Pfam" id="PF00254">
    <property type="entry name" value="FKBP_C"/>
    <property type="match status" value="1"/>
</dbReference>
<dbReference type="PROSITE" id="PS50059">
    <property type="entry name" value="FKBP_PPIASE"/>
    <property type="match status" value="1"/>
</dbReference>
<evidence type="ECO:0000256" key="5">
    <source>
        <dbReference type="PROSITE-ProRule" id="PRU00277"/>
    </source>
</evidence>
<feature type="domain" description="PPIase FKBP-type" evidence="7">
    <location>
        <begin position="6"/>
        <end position="115"/>
    </location>
</feature>
<evidence type="ECO:0000256" key="3">
    <source>
        <dbReference type="ARBA" id="ARBA00023110"/>
    </source>
</evidence>
<accession>A0A3R7XTA2</accession>
<sequence length="234" mass="26510">MNVETGDFVKISYTGKFDEDQIFDTTDEEIAKEYDIYNPRGMYGGDVIIVGAGHTIQGLDEELDGKDVGYSGEVVIPPEKAFGEHDPKKVESYSLSKFKNKNAQPGMQVEIEGKRGIVTQVIGRRARVDFNHPLAGKEVTYEYKIESKLEEPDEKIKGILGLYTGIPEIEVKIDGNTARIVTPPEITFNQRWLMSKARVAEEILEHTELGNIEYVERYSKEEKLDEAEDQEDEQ</sequence>
<evidence type="ECO:0000256" key="1">
    <source>
        <dbReference type="ARBA" id="ARBA00000971"/>
    </source>
</evidence>
<dbReference type="Pfam" id="PF22199">
    <property type="entry name" value="FKBP26_IF"/>
    <property type="match status" value="1"/>
</dbReference>
<evidence type="ECO:0000313" key="9">
    <source>
        <dbReference type="Proteomes" id="UP000284763"/>
    </source>
</evidence>
<evidence type="ECO:0000256" key="4">
    <source>
        <dbReference type="ARBA" id="ARBA00023235"/>
    </source>
</evidence>
<dbReference type="Gene3D" id="3.30.70.2210">
    <property type="match status" value="1"/>
</dbReference>
<dbReference type="GO" id="GO:0003755">
    <property type="term" value="F:peptidyl-prolyl cis-trans isomerase activity"/>
    <property type="evidence" value="ECO:0007669"/>
    <property type="project" value="UniProtKB-UniRule"/>
</dbReference>
<evidence type="ECO:0000259" key="7">
    <source>
        <dbReference type="PROSITE" id="PS50059"/>
    </source>
</evidence>
<comment type="similarity">
    <text evidence="2 6">Belongs to the FKBP-type PPIase family.</text>
</comment>
<dbReference type="SUPFAM" id="SSF54534">
    <property type="entry name" value="FKBP-like"/>
    <property type="match status" value="1"/>
</dbReference>
<dbReference type="EMBL" id="QZAB01000398">
    <property type="protein sequence ID" value="RQD83398.1"/>
    <property type="molecule type" value="Genomic_DNA"/>
</dbReference>
<dbReference type="PANTHER" id="PTHR47861:SF2">
    <property type="entry name" value="LONG-TYPE PEPTIDYL-PROLYL CIS-TRANS ISOMERASE"/>
    <property type="match status" value="1"/>
</dbReference>
<dbReference type="Pfam" id="PF18046">
    <property type="entry name" value="FKBP26_C"/>
    <property type="match status" value="1"/>
</dbReference>
<dbReference type="EC" id="5.2.1.8" evidence="6"/>
<organism evidence="8 9">
    <name type="scientific">Methanosalsum natronophilum</name>
    <dbReference type="NCBI Taxonomy" id="768733"/>
    <lineage>
        <taxon>Archaea</taxon>
        <taxon>Methanobacteriati</taxon>
        <taxon>Methanobacteriota</taxon>
        <taxon>Stenosarchaea group</taxon>
        <taxon>Methanomicrobia</taxon>
        <taxon>Methanosarcinales</taxon>
        <taxon>Methanosarcinaceae</taxon>
        <taxon>Methanosalsum</taxon>
    </lineage>
</organism>
<evidence type="ECO:0000313" key="8">
    <source>
        <dbReference type="EMBL" id="RQD83398.1"/>
    </source>
</evidence>
<protein>
    <recommendedName>
        <fullName evidence="6">Peptidyl-prolyl cis-trans isomerase</fullName>
        <ecNumber evidence="6">5.2.1.8</ecNumber>
    </recommendedName>
</protein>
<keyword evidence="3 5" id="KW-0697">Rotamase</keyword>
<dbReference type="Proteomes" id="UP000284763">
    <property type="component" value="Unassembled WGS sequence"/>
</dbReference>